<dbReference type="PANTHER" id="PTHR43700:SF1">
    <property type="entry name" value="PHOSPHORIBOSYLAMINOIMIDAZOLE-SUCCINOCARBOXAMIDE SYNTHASE"/>
    <property type="match status" value="1"/>
</dbReference>
<evidence type="ECO:0000256" key="8">
    <source>
        <dbReference type="ARBA" id="ARBA00022840"/>
    </source>
</evidence>
<dbReference type="UniPathway" id="UPA00074">
    <property type="reaction ID" value="UER00131"/>
</dbReference>
<feature type="domain" description="SAICAR synthetase/ADE2 N-terminal" evidence="10">
    <location>
        <begin position="18"/>
        <end position="282"/>
    </location>
</feature>
<comment type="pathway">
    <text evidence="1">Purine metabolism; IMP biosynthesis via de novo pathway; 5-amino-1-(5-phospho-D-ribosyl)imidazole-4-carboxamide from 5-amino-1-(5-phospho-D-ribosyl)imidazole-4-carboxylate: step 1/2.</text>
</comment>
<dbReference type="InterPro" id="IPR028923">
    <property type="entry name" value="SAICAR_synt/ADE2_N"/>
</dbReference>
<dbReference type="PANTHER" id="PTHR43700">
    <property type="entry name" value="PHOSPHORIBOSYLAMINOIMIDAZOLE-SUCCINOCARBOXAMIDE SYNTHASE"/>
    <property type="match status" value="1"/>
</dbReference>
<dbReference type="OrthoDB" id="9991235at2759"/>
<dbReference type="AlphaFoldDB" id="A0A6A5UT51"/>
<keyword evidence="6" id="KW-0547">Nucleotide-binding</keyword>
<sequence>MSSATVVNVDIHGLLPKVASGKVRDLFAVNENTLLFVASDRISAYDVVMQNGIPGKGALLTAMSVYWFQYLKDRIPALQTHFISRSLPQPLESSLERPLYDTLKPRSMQVRRLEIVPIESIVRGYITGSAWSEYKQSSTVNGIALPSGLVEGQKLPKPLWTPSTKAEAGEKDENITPQRARAIIGDERVAADIERLSLQIYEVAASRAEEARIILADTKLEFGLDRANGNAVVLVDEVLTPDSSRFWPKDTWEEHLGKAQPSFDKQFLRDWLVSQGLKGKEGVTVPSTVVEQTAQRYRDAFEMLTGKKAEDIS</sequence>
<evidence type="ECO:0000256" key="2">
    <source>
        <dbReference type="ARBA" id="ARBA00010190"/>
    </source>
</evidence>
<gene>
    <name evidence="11" type="ORF">BU23DRAFT_584103</name>
</gene>
<dbReference type="Pfam" id="PF01259">
    <property type="entry name" value="SAICAR_synt"/>
    <property type="match status" value="1"/>
</dbReference>
<evidence type="ECO:0000256" key="1">
    <source>
        <dbReference type="ARBA" id="ARBA00004672"/>
    </source>
</evidence>
<dbReference type="FunFam" id="3.30.470.20:FF:000015">
    <property type="entry name" value="Phosphoribosylaminoimidazole-succinocarboxamide synthase"/>
    <property type="match status" value="1"/>
</dbReference>
<evidence type="ECO:0000256" key="4">
    <source>
        <dbReference type="ARBA" id="ARBA00016460"/>
    </source>
</evidence>
<protein>
    <recommendedName>
        <fullName evidence="4">Phosphoribosylaminoimidazole-succinocarboxamide synthase</fullName>
        <ecNumber evidence="3">6.3.2.6</ecNumber>
    </recommendedName>
    <alternativeName>
        <fullName evidence="9">SAICAR synthetase</fullName>
    </alternativeName>
</protein>
<keyword evidence="5" id="KW-0436">Ligase</keyword>
<dbReference type="GO" id="GO:0005524">
    <property type="term" value="F:ATP binding"/>
    <property type="evidence" value="ECO:0007669"/>
    <property type="project" value="UniProtKB-KW"/>
</dbReference>
<dbReference type="InterPro" id="IPR018236">
    <property type="entry name" value="SAICAR_synthetase_CS"/>
</dbReference>
<dbReference type="PROSITE" id="PS01058">
    <property type="entry name" value="SAICAR_SYNTHETASE_2"/>
    <property type="match status" value="1"/>
</dbReference>
<evidence type="ECO:0000259" key="10">
    <source>
        <dbReference type="Pfam" id="PF01259"/>
    </source>
</evidence>
<name>A0A6A5UT51_9PLEO</name>
<dbReference type="EC" id="6.3.2.6" evidence="3"/>
<evidence type="ECO:0000256" key="7">
    <source>
        <dbReference type="ARBA" id="ARBA00022755"/>
    </source>
</evidence>
<dbReference type="PROSITE" id="PS01057">
    <property type="entry name" value="SAICAR_SYNTHETASE_1"/>
    <property type="match status" value="1"/>
</dbReference>
<dbReference type="Gene3D" id="3.30.470.20">
    <property type="entry name" value="ATP-grasp fold, B domain"/>
    <property type="match status" value="1"/>
</dbReference>
<keyword evidence="7" id="KW-0658">Purine biosynthesis</keyword>
<dbReference type="GO" id="GO:0006189">
    <property type="term" value="P:'de novo' IMP biosynthetic process"/>
    <property type="evidence" value="ECO:0007669"/>
    <property type="project" value="UniProtKB-UniPathway"/>
</dbReference>
<organism evidence="11 12">
    <name type="scientific">Bimuria novae-zelandiae CBS 107.79</name>
    <dbReference type="NCBI Taxonomy" id="1447943"/>
    <lineage>
        <taxon>Eukaryota</taxon>
        <taxon>Fungi</taxon>
        <taxon>Dikarya</taxon>
        <taxon>Ascomycota</taxon>
        <taxon>Pezizomycotina</taxon>
        <taxon>Dothideomycetes</taxon>
        <taxon>Pleosporomycetidae</taxon>
        <taxon>Pleosporales</taxon>
        <taxon>Massarineae</taxon>
        <taxon>Didymosphaeriaceae</taxon>
        <taxon>Bimuria</taxon>
    </lineage>
</organism>
<dbReference type="SUPFAM" id="SSF56104">
    <property type="entry name" value="SAICAR synthase-like"/>
    <property type="match status" value="1"/>
</dbReference>
<dbReference type="CDD" id="cd01414">
    <property type="entry name" value="SAICAR_synt_Sc"/>
    <property type="match status" value="1"/>
</dbReference>
<dbReference type="GO" id="GO:0004639">
    <property type="term" value="F:phosphoribosylaminoimidazolesuccinocarboxamide synthase activity"/>
    <property type="evidence" value="ECO:0007669"/>
    <property type="project" value="UniProtKB-EC"/>
</dbReference>
<evidence type="ECO:0000313" key="11">
    <source>
        <dbReference type="EMBL" id="KAF1966922.1"/>
    </source>
</evidence>
<accession>A0A6A5UT51</accession>
<dbReference type="NCBIfam" id="TIGR00081">
    <property type="entry name" value="purC"/>
    <property type="match status" value="1"/>
</dbReference>
<keyword evidence="8" id="KW-0067">ATP-binding</keyword>
<evidence type="ECO:0000256" key="3">
    <source>
        <dbReference type="ARBA" id="ARBA00012217"/>
    </source>
</evidence>
<evidence type="ECO:0000256" key="5">
    <source>
        <dbReference type="ARBA" id="ARBA00022598"/>
    </source>
</evidence>
<reference evidence="11" key="1">
    <citation type="journal article" date="2020" name="Stud. Mycol.">
        <title>101 Dothideomycetes genomes: a test case for predicting lifestyles and emergence of pathogens.</title>
        <authorList>
            <person name="Haridas S."/>
            <person name="Albert R."/>
            <person name="Binder M."/>
            <person name="Bloem J."/>
            <person name="Labutti K."/>
            <person name="Salamov A."/>
            <person name="Andreopoulos B."/>
            <person name="Baker S."/>
            <person name="Barry K."/>
            <person name="Bills G."/>
            <person name="Bluhm B."/>
            <person name="Cannon C."/>
            <person name="Castanera R."/>
            <person name="Culley D."/>
            <person name="Daum C."/>
            <person name="Ezra D."/>
            <person name="Gonzalez J."/>
            <person name="Henrissat B."/>
            <person name="Kuo A."/>
            <person name="Liang C."/>
            <person name="Lipzen A."/>
            <person name="Lutzoni F."/>
            <person name="Magnuson J."/>
            <person name="Mondo S."/>
            <person name="Nolan M."/>
            <person name="Ohm R."/>
            <person name="Pangilinan J."/>
            <person name="Park H.-J."/>
            <person name="Ramirez L."/>
            <person name="Alfaro M."/>
            <person name="Sun H."/>
            <person name="Tritt A."/>
            <person name="Yoshinaga Y."/>
            <person name="Zwiers L.-H."/>
            <person name="Turgeon B."/>
            <person name="Goodwin S."/>
            <person name="Spatafora J."/>
            <person name="Crous P."/>
            <person name="Grigoriev I."/>
        </authorList>
    </citation>
    <scope>NUCLEOTIDE SEQUENCE</scope>
    <source>
        <strain evidence="11">CBS 107.79</strain>
    </source>
</reference>
<proteinExistence type="inferred from homology"/>
<dbReference type="EMBL" id="ML976739">
    <property type="protein sequence ID" value="KAF1966922.1"/>
    <property type="molecule type" value="Genomic_DNA"/>
</dbReference>
<dbReference type="NCBIfam" id="NF010568">
    <property type="entry name" value="PRK13961.1"/>
    <property type="match status" value="1"/>
</dbReference>
<dbReference type="HAMAP" id="MF_00137">
    <property type="entry name" value="SAICAR_synth"/>
    <property type="match status" value="1"/>
</dbReference>
<evidence type="ECO:0000313" key="12">
    <source>
        <dbReference type="Proteomes" id="UP000800036"/>
    </source>
</evidence>
<dbReference type="Gene3D" id="3.30.200.20">
    <property type="entry name" value="Phosphorylase Kinase, domain 1"/>
    <property type="match status" value="1"/>
</dbReference>
<evidence type="ECO:0000256" key="9">
    <source>
        <dbReference type="ARBA" id="ARBA00030409"/>
    </source>
</evidence>
<dbReference type="GO" id="GO:0005737">
    <property type="term" value="C:cytoplasm"/>
    <property type="evidence" value="ECO:0007669"/>
    <property type="project" value="TreeGrafter"/>
</dbReference>
<dbReference type="Proteomes" id="UP000800036">
    <property type="component" value="Unassembled WGS sequence"/>
</dbReference>
<evidence type="ECO:0000256" key="6">
    <source>
        <dbReference type="ARBA" id="ARBA00022741"/>
    </source>
</evidence>
<comment type="similarity">
    <text evidence="2">Belongs to the SAICAR synthetase family.</text>
</comment>
<dbReference type="InterPro" id="IPR001636">
    <property type="entry name" value="SAICAR_synth"/>
</dbReference>
<keyword evidence="12" id="KW-1185">Reference proteome</keyword>